<protein>
    <submittedName>
        <fullName evidence="2">Uncharacterized protein</fullName>
    </submittedName>
</protein>
<dbReference type="EMBL" id="FNQR01000001">
    <property type="protein sequence ID" value="SDZ75391.1"/>
    <property type="molecule type" value="Genomic_DNA"/>
</dbReference>
<name>A0A1H3VL29_9BACI</name>
<sequence>MKIAAVIIFAVLVLVAFLMNLFGLMRLYPLYITSPLLFLVIFFVIKSLFHRRKFKGFKSYH</sequence>
<reference evidence="2 3" key="1">
    <citation type="submission" date="2016-10" db="EMBL/GenBank/DDBJ databases">
        <authorList>
            <person name="de Groot N.N."/>
        </authorList>
    </citation>
    <scope>NUCLEOTIDE SEQUENCE [LARGE SCALE GENOMIC DNA]</scope>
    <source>
        <strain evidence="2 3">CCM7597</strain>
    </source>
</reference>
<keyword evidence="1" id="KW-0472">Membrane</keyword>
<dbReference type="Proteomes" id="UP000198584">
    <property type="component" value="Unassembled WGS sequence"/>
</dbReference>
<feature type="transmembrane region" description="Helical" evidence="1">
    <location>
        <begin position="28"/>
        <end position="49"/>
    </location>
</feature>
<evidence type="ECO:0000313" key="3">
    <source>
        <dbReference type="Proteomes" id="UP000198584"/>
    </source>
</evidence>
<gene>
    <name evidence="2" type="ORF">SAMN05421743_10169</name>
</gene>
<accession>A0A1H3VL29</accession>
<evidence type="ECO:0000256" key="1">
    <source>
        <dbReference type="SAM" id="Phobius"/>
    </source>
</evidence>
<keyword evidence="1" id="KW-0812">Transmembrane</keyword>
<organism evidence="2 3">
    <name type="scientific">Thalassobacillus cyri</name>
    <dbReference type="NCBI Taxonomy" id="571932"/>
    <lineage>
        <taxon>Bacteria</taxon>
        <taxon>Bacillati</taxon>
        <taxon>Bacillota</taxon>
        <taxon>Bacilli</taxon>
        <taxon>Bacillales</taxon>
        <taxon>Bacillaceae</taxon>
        <taxon>Thalassobacillus</taxon>
    </lineage>
</organism>
<evidence type="ECO:0000313" key="2">
    <source>
        <dbReference type="EMBL" id="SDZ75391.1"/>
    </source>
</evidence>
<dbReference type="OrthoDB" id="2971431at2"/>
<keyword evidence="1" id="KW-1133">Transmembrane helix</keyword>
<keyword evidence="3" id="KW-1185">Reference proteome</keyword>
<proteinExistence type="predicted"/>
<dbReference type="AlphaFoldDB" id="A0A1H3VL29"/>